<dbReference type="VEuPathDB" id="TriTrypDB:TRSC58_03242"/>
<name>A0A061J3Z8_TRYRA</name>
<dbReference type="GO" id="GO:0005516">
    <property type="term" value="F:calmodulin binding"/>
    <property type="evidence" value="ECO:0007669"/>
    <property type="project" value="TreeGrafter"/>
</dbReference>
<feature type="compositionally biased region" description="Basic residues" evidence="1">
    <location>
        <begin position="331"/>
        <end position="340"/>
    </location>
</feature>
<dbReference type="GO" id="GO:0007051">
    <property type="term" value="P:spindle organization"/>
    <property type="evidence" value="ECO:0007669"/>
    <property type="project" value="TreeGrafter"/>
</dbReference>
<dbReference type="GO" id="GO:0000922">
    <property type="term" value="C:spindle pole"/>
    <property type="evidence" value="ECO:0007669"/>
    <property type="project" value="TreeGrafter"/>
</dbReference>
<evidence type="ECO:0000313" key="3">
    <source>
        <dbReference type="Proteomes" id="UP000031737"/>
    </source>
</evidence>
<evidence type="ECO:0008006" key="4">
    <source>
        <dbReference type="Google" id="ProtNLM"/>
    </source>
</evidence>
<dbReference type="PROSITE" id="PS50096">
    <property type="entry name" value="IQ"/>
    <property type="match status" value="5"/>
</dbReference>
<dbReference type="AlphaFoldDB" id="A0A061J3Z8"/>
<dbReference type="OrthoDB" id="2148418at2759"/>
<evidence type="ECO:0000256" key="1">
    <source>
        <dbReference type="SAM" id="MobiDB-lite"/>
    </source>
</evidence>
<sequence length="836" mass="96311">MTAADEDDDYMCLATRLYADSKHFLAIKAYERALVQMEDAAAAAAAAAASASVTSDPMTLAGRDAVAGSVLFKDFILHCNAFGVKSVATDTRVAKDFMQLCLEELLRRNYIQGDLDTVDPSRLFVPVQEDRGVAFLVSLSLNNWACLLLRSGNTMRAAAFLQMALDSAVSEEMTCIILLNMCAVSVHNCSFSEVREQALEVLRGAEDNEEEEKERVCESPTTREDVDGLLCAFAYHYLAIAKEYLQPHEAEGHYNQAKEMLVSSPYQQWSSVIECARRQFIEIIQRRREEAARRRELAEAELEAARQVEAAVRRKGGRSKSAFPIQSSSKRMNRGKKYKWRNSGAAHETKEDSVELPPISEYLKQKMRTEGLTNVAVPLLRVVDVGDMVLTGNHTFDEIVFPFTEGAGSNSVAMVVLCEETPLQVVDEAEIKNIQSPRRTIWSPIARKNDDIVIAPPPKAKQPFMPSTEVINIVKTFMPPPLSEKSIENAQRSVAAFRKILNHRLQMLLRAEKAYKERWEATNIVGRALIVFNLAQDIVKLKASMKTKQEARRVLVNASARRIVRFLRFVLKQKQFDTIPIRGKARVKYVEEKAAITLQRYARRWLAIKELRRLQDQHQIEIRRVTKIQSMFHMQVARRDYLSQQEERVNVLKRQKETVAREFAATQIQRAYRRHAYRLHKWCEEGELAQFTLHHFKSSREYYATLIQKTFRGFLVRRVYGPAVYAKRCYGRNCHRASLLNKCATIIQSAFRGYRIRRATRVPIQRRLQQRLLRRAREKVELQRRFQNKAAIVIQCAYRSYVARRTAARLYGVRERERLLRRNRVHVPFRLEEQVY</sequence>
<dbReference type="CDD" id="cd23767">
    <property type="entry name" value="IQCD"/>
    <property type="match status" value="1"/>
</dbReference>
<dbReference type="Gene3D" id="1.20.5.190">
    <property type="match status" value="1"/>
</dbReference>
<evidence type="ECO:0000313" key="2">
    <source>
        <dbReference type="EMBL" id="ESL09045.1"/>
    </source>
</evidence>
<dbReference type="Proteomes" id="UP000031737">
    <property type="component" value="Unassembled WGS sequence"/>
</dbReference>
<accession>A0A061J3Z8</accession>
<protein>
    <recommendedName>
        <fullName evidence="4">IQ calmodulin-binding protein</fullName>
    </recommendedName>
</protein>
<dbReference type="InterPro" id="IPR000048">
    <property type="entry name" value="IQ_motif_EF-hand-BS"/>
</dbReference>
<dbReference type="SMART" id="SM00015">
    <property type="entry name" value="IQ"/>
    <property type="match status" value="5"/>
</dbReference>
<gene>
    <name evidence="2" type="ORF">TRSC58_03242</name>
</gene>
<dbReference type="EMBL" id="AUPL01003242">
    <property type="protein sequence ID" value="ESL09045.1"/>
    <property type="molecule type" value="Genomic_DNA"/>
</dbReference>
<dbReference type="GO" id="GO:0000278">
    <property type="term" value="P:mitotic cell cycle"/>
    <property type="evidence" value="ECO:0007669"/>
    <property type="project" value="TreeGrafter"/>
</dbReference>
<comment type="caution">
    <text evidence="2">The sequence shown here is derived from an EMBL/GenBank/DDBJ whole genome shotgun (WGS) entry which is preliminary data.</text>
</comment>
<proteinExistence type="predicted"/>
<reference evidence="2 3" key="1">
    <citation type="submission" date="2013-07" db="EMBL/GenBank/DDBJ databases">
        <authorList>
            <person name="Stoco P.H."/>
            <person name="Wagner G."/>
            <person name="Gerber A."/>
            <person name="Zaha A."/>
            <person name="Thompson C."/>
            <person name="Bartholomeu D.C."/>
            <person name="Luckemeyer D.D."/>
            <person name="Bahia D."/>
            <person name="Loreto E."/>
            <person name="Prestes E.B."/>
            <person name="Lima F.M."/>
            <person name="Rodrigues-Luiz G."/>
            <person name="Vallejo G.A."/>
            <person name="Filho J.F."/>
            <person name="Monteiro K.M."/>
            <person name="Tyler K.M."/>
            <person name="de Almeida L.G."/>
            <person name="Ortiz M.F."/>
            <person name="Siervo M.A."/>
            <person name="de Moraes M.H."/>
            <person name="Cunha O.L."/>
            <person name="Mendonca-Neto R."/>
            <person name="Silva R."/>
            <person name="Teixeira S.M."/>
            <person name="Murta S.M."/>
            <person name="Sincero T.C."/>
            <person name="Mendes T.A."/>
            <person name="Urmenyi T.P."/>
            <person name="Silva V.G."/>
            <person name="da Rocha W.D."/>
            <person name="Andersson B."/>
            <person name="Romanha A.J."/>
            <person name="Steindel M."/>
            <person name="de Vasconcelos A.T."/>
            <person name="Grisard E.C."/>
        </authorList>
    </citation>
    <scope>NUCLEOTIDE SEQUENCE [LARGE SCALE GENOMIC DNA]</scope>
    <source>
        <strain evidence="2 3">SC58</strain>
    </source>
</reference>
<dbReference type="InterPro" id="IPR051185">
    <property type="entry name" value="ASPM"/>
</dbReference>
<dbReference type="PANTHER" id="PTHR22706">
    <property type="entry name" value="ASSEMBLY FACTOR FOR SPINDLE MICROTUBULES"/>
    <property type="match status" value="1"/>
</dbReference>
<organism evidence="2 3">
    <name type="scientific">Trypanosoma rangeli SC58</name>
    <dbReference type="NCBI Taxonomy" id="429131"/>
    <lineage>
        <taxon>Eukaryota</taxon>
        <taxon>Discoba</taxon>
        <taxon>Euglenozoa</taxon>
        <taxon>Kinetoplastea</taxon>
        <taxon>Metakinetoplastina</taxon>
        <taxon>Trypanosomatida</taxon>
        <taxon>Trypanosomatidae</taxon>
        <taxon>Trypanosoma</taxon>
        <taxon>Herpetosoma</taxon>
    </lineage>
</organism>
<dbReference type="Pfam" id="PF00612">
    <property type="entry name" value="IQ"/>
    <property type="match status" value="4"/>
</dbReference>
<dbReference type="PANTHER" id="PTHR22706:SF2">
    <property type="entry name" value="SFI1 SPINDLE BODY DOMAIN-CONTAINING PROTEIN"/>
    <property type="match status" value="1"/>
</dbReference>
<keyword evidence="3" id="KW-1185">Reference proteome</keyword>
<feature type="region of interest" description="Disordered" evidence="1">
    <location>
        <begin position="311"/>
        <end position="354"/>
    </location>
</feature>
<dbReference type="GO" id="GO:0051295">
    <property type="term" value="P:establishment of meiotic spindle localization"/>
    <property type="evidence" value="ECO:0007669"/>
    <property type="project" value="TreeGrafter"/>
</dbReference>